<accession>A0A3N4HUN7</accession>
<evidence type="ECO:0000313" key="2">
    <source>
        <dbReference type="EMBL" id="RPA77505.1"/>
    </source>
</evidence>
<evidence type="ECO:0000313" key="3">
    <source>
        <dbReference type="Proteomes" id="UP000275078"/>
    </source>
</evidence>
<keyword evidence="3" id="KW-1185">Reference proteome</keyword>
<feature type="region of interest" description="Disordered" evidence="1">
    <location>
        <begin position="66"/>
        <end position="114"/>
    </location>
</feature>
<organism evidence="2 3">
    <name type="scientific">Ascobolus immersus RN42</name>
    <dbReference type="NCBI Taxonomy" id="1160509"/>
    <lineage>
        <taxon>Eukaryota</taxon>
        <taxon>Fungi</taxon>
        <taxon>Dikarya</taxon>
        <taxon>Ascomycota</taxon>
        <taxon>Pezizomycotina</taxon>
        <taxon>Pezizomycetes</taxon>
        <taxon>Pezizales</taxon>
        <taxon>Ascobolaceae</taxon>
        <taxon>Ascobolus</taxon>
    </lineage>
</organism>
<feature type="region of interest" description="Disordered" evidence="1">
    <location>
        <begin position="1"/>
        <end position="49"/>
    </location>
</feature>
<protein>
    <submittedName>
        <fullName evidence="2">Uncharacterized protein</fullName>
    </submittedName>
</protein>
<sequence length="157" mass="17689">MGRSRNIPSELRERSPRSYTNPRPCGALKDVHRSPLDPSKEAHLLQQEQTSTDRFCIHNLAEGWAREPNSRSGRLDKAPQATSTGERRNAGESAVCDHARDFKGLDTSPQSPSHSKRNQYLLILQPSSPLLRVPFLPRRLRSRNCMLEEDIAGIHAT</sequence>
<proteinExistence type="predicted"/>
<gene>
    <name evidence="2" type="ORF">BJ508DRAFT_169882</name>
</gene>
<evidence type="ECO:0000256" key="1">
    <source>
        <dbReference type="SAM" id="MobiDB-lite"/>
    </source>
</evidence>
<feature type="compositionally biased region" description="Basic and acidic residues" evidence="1">
    <location>
        <begin position="29"/>
        <end position="43"/>
    </location>
</feature>
<feature type="compositionally biased region" description="Basic and acidic residues" evidence="1">
    <location>
        <begin position="66"/>
        <end position="77"/>
    </location>
</feature>
<feature type="compositionally biased region" description="Basic and acidic residues" evidence="1">
    <location>
        <begin position="85"/>
        <end position="104"/>
    </location>
</feature>
<dbReference type="Proteomes" id="UP000275078">
    <property type="component" value="Unassembled WGS sequence"/>
</dbReference>
<name>A0A3N4HUN7_ASCIM</name>
<reference evidence="2 3" key="1">
    <citation type="journal article" date="2018" name="Nat. Ecol. Evol.">
        <title>Pezizomycetes genomes reveal the molecular basis of ectomycorrhizal truffle lifestyle.</title>
        <authorList>
            <person name="Murat C."/>
            <person name="Payen T."/>
            <person name="Noel B."/>
            <person name="Kuo A."/>
            <person name="Morin E."/>
            <person name="Chen J."/>
            <person name="Kohler A."/>
            <person name="Krizsan K."/>
            <person name="Balestrini R."/>
            <person name="Da Silva C."/>
            <person name="Montanini B."/>
            <person name="Hainaut M."/>
            <person name="Levati E."/>
            <person name="Barry K.W."/>
            <person name="Belfiori B."/>
            <person name="Cichocki N."/>
            <person name="Clum A."/>
            <person name="Dockter R.B."/>
            <person name="Fauchery L."/>
            <person name="Guy J."/>
            <person name="Iotti M."/>
            <person name="Le Tacon F."/>
            <person name="Lindquist E.A."/>
            <person name="Lipzen A."/>
            <person name="Malagnac F."/>
            <person name="Mello A."/>
            <person name="Molinier V."/>
            <person name="Miyauchi S."/>
            <person name="Poulain J."/>
            <person name="Riccioni C."/>
            <person name="Rubini A."/>
            <person name="Sitrit Y."/>
            <person name="Splivallo R."/>
            <person name="Traeger S."/>
            <person name="Wang M."/>
            <person name="Zifcakova L."/>
            <person name="Wipf D."/>
            <person name="Zambonelli A."/>
            <person name="Paolocci F."/>
            <person name="Nowrousian M."/>
            <person name="Ottonello S."/>
            <person name="Baldrian P."/>
            <person name="Spatafora J.W."/>
            <person name="Henrissat B."/>
            <person name="Nagy L.G."/>
            <person name="Aury J.M."/>
            <person name="Wincker P."/>
            <person name="Grigoriev I.V."/>
            <person name="Bonfante P."/>
            <person name="Martin F.M."/>
        </authorList>
    </citation>
    <scope>NUCLEOTIDE SEQUENCE [LARGE SCALE GENOMIC DNA]</scope>
    <source>
        <strain evidence="2 3">RN42</strain>
    </source>
</reference>
<dbReference type="EMBL" id="ML119725">
    <property type="protein sequence ID" value="RPA77505.1"/>
    <property type="molecule type" value="Genomic_DNA"/>
</dbReference>
<dbReference type="AlphaFoldDB" id="A0A3N4HUN7"/>